<dbReference type="AlphaFoldDB" id="A0A7S2P5S9"/>
<reference evidence="1" key="1">
    <citation type="submission" date="2021-01" db="EMBL/GenBank/DDBJ databases">
        <authorList>
            <person name="Corre E."/>
            <person name="Pelletier E."/>
            <person name="Niang G."/>
            <person name="Scheremetjew M."/>
            <person name="Finn R."/>
            <person name="Kale V."/>
            <person name="Holt S."/>
            <person name="Cochrane G."/>
            <person name="Meng A."/>
            <person name="Brown T."/>
            <person name="Cohen L."/>
        </authorList>
    </citation>
    <scope>NUCLEOTIDE SEQUENCE</scope>
    <source>
        <strain evidence="1">CCMP1258.1</strain>
    </source>
</reference>
<name>A0A7S2P5S9_BIGNA</name>
<sequence length="136" mass="15188">MSPAPSILEQRRFGSSCMHDDDYDDDDDDDDSHGDSGSKIHVFCASAACALTCGGLHFIACVSCTHILDEPYVHIWHHRIYGVQRGSLEFFNNSRVGTVIFDNRKGRDAASHADLSSLRRVVQCYLPRQTGCLVIW</sequence>
<gene>
    <name evidence="1" type="ORF">BIGN1055_LOCUS866</name>
</gene>
<evidence type="ECO:0000313" key="1">
    <source>
        <dbReference type="EMBL" id="CAD9579547.1"/>
    </source>
</evidence>
<protein>
    <submittedName>
        <fullName evidence="1">Uncharacterized protein</fullName>
    </submittedName>
</protein>
<dbReference type="EMBL" id="HBHA01001352">
    <property type="protein sequence ID" value="CAD9579547.1"/>
    <property type="molecule type" value="Transcribed_RNA"/>
</dbReference>
<accession>A0A7S2P5S9</accession>
<proteinExistence type="predicted"/>
<organism evidence="1">
    <name type="scientific">Bigelowiella natans</name>
    <name type="common">Pedinomonas minutissima</name>
    <name type="synonym">Chlorarachnion sp. (strain CCMP621)</name>
    <dbReference type="NCBI Taxonomy" id="227086"/>
    <lineage>
        <taxon>Eukaryota</taxon>
        <taxon>Sar</taxon>
        <taxon>Rhizaria</taxon>
        <taxon>Cercozoa</taxon>
        <taxon>Chlorarachniophyceae</taxon>
        <taxon>Bigelowiella</taxon>
    </lineage>
</organism>